<organism evidence="1 2">
    <name type="scientific">Arachnia propionica</name>
    <dbReference type="NCBI Taxonomy" id="1750"/>
    <lineage>
        <taxon>Bacteria</taxon>
        <taxon>Bacillati</taxon>
        <taxon>Actinomycetota</taxon>
        <taxon>Actinomycetes</taxon>
        <taxon>Propionibacteriales</taxon>
        <taxon>Propionibacteriaceae</taxon>
        <taxon>Arachnia</taxon>
    </lineage>
</organism>
<dbReference type="InterPro" id="IPR025455">
    <property type="entry name" value="DUF4276"/>
</dbReference>
<dbReference type="Pfam" id="PF14103">
    <property type="entry name" value="DUF4276"/>
    <property type="match status" value="1"/>
</dbReference>
<comment type="caution">
    <text evidence="1">The sequence shown here is derived from an EMBL/GenBank/DDBJ whole genome shotgun (WGS) entry which is preliminary data.</text>
</comment>
<gene>
    <name evidence="1" type="ORF">EII35_02065</name>
</gene>
<protein>
    <submittedName>
        <fullName evidence="1">DUF4276 family protein</fullName>
    </submittedName>
</protein>
<dbReference type="AlphaFoldDB" id="A0A3P1WYE3"/>
<dbReference type="OrthoDB" id="283783at2"/>
<dbReference type="RefSeq" id="WP_125226797.1">
    <property type="nucleotide sequence ID" value="NZ_RQYT01000002.1"/>
</dbReference>
<dbReference type="Proteomes" id="UP000280935">
    <property type="component" value="Unassembled WGS sequence"/>
</dbReference>
<sequence>MTRIGHVEFLVEGRSMQLFLEGILPRLLPDGVSFQVMDLGSKQAFLKKVAARLCGYRNWLPDNHRVVLVVDSDTDDCEALRSQLLAKIEESDLSVASASVGRDGQVLPRIAVEMLEAWYFGDTAALGSAYGKRFATLSKKQGLRVPDQIRDPARRLEHHLRSVPKHRAGLKKTELSRDVAEHFNIENNSSASFVRFREGVRFIAAQIQECHAS</sequence>
<evidence type="ECO:0000313" key="2">
    <source>
        <dbReference type="Proteomes" id="UP000280935"/>
    </source>
</evidence>
<name>A0A3P1WYE3_9ACTN</name>
<proteinExistence type="predicted"/>
<dbReference type="EMBL" id="RQYT01000002">
    <property type="protein sequence ID" value="RRD51205.1"/>
    <property type="molecule type" value="Genomic_DNA"/>
</dbReference>
<reference evidence="1 2" key="1">
    <citation type="submission" date="2018-11" db="EMBL/GenBank/DDBJ databases">
        <title>Genomes From Bacteria Associated with the Canine Oral Cavity: a Test Case for Automated Genome-Based Taxonomic Assignment.</title>
        <authorList>
            <person name="Coil D.A."/>
            <person name="Jospin G."/>
            <person name="Darling A.E."/>
            <person name="Wallis C."/>
            <person name="Davis I.J."/>
            <person name="Harris S."/>
            <person name="Eisen J.A."/>
            <person name="Holcombe L.J."/>
            <person name="O'Flynn C."/>
        </authorList>
    </citation>
    <scope>NUCLEOTIDE SEQUENCE [LARGE SCALE GENOMIC DNA]</scope>
    <source>
        <strain evidence="1 2">OH2822_COT-296</strain>
    </source>
</reference>
<evidence type="ECO:0000313" key="1">
    <source>
        <dbReference type="EMBL" id="RRD51205.1"/>
    </source>
</evidence>
<accession>A0A3P1WYE3</accession>